<dbReference type="Gene3D" id="3.40.80.10">
    <property type="entry name" value="Peptidoglycan recognition protein-like"/>
    <property type="match status" value="1"/>
</dbReference>
<organism evidence="1">
    <name type="scientific">marine sediment metagenome</name>
    <dbReference type="NCBI Taxonomy" id="412755"/>
    <lineage>
        <taxon>unclassified sequences</taxon>
        <taxon>metagenomes</taxon>
        <taxon>ecological metagenomes</taxon>
    </lineage>
</organism>
<comment type="caution">
    <text evidence="1">The sequence shown here is derived from an EMBL/GenBank/DDBJ whole genome shotgun (WGS) entry which is preliminary data.</text>
</comment>
<feature type="non-terminal residue" evidence="1">
    <location>
        <position position="118"/>
    </location>
</feature>
<evidence type="ECO:0000313" key="1">
    <source>
        <dbReference type="EMBL" id="KKM05881.1"/>
    </source>
</evidence>
<sequence length="118" mass="13655">MGQSNRRQFDVRIVHPDFQEEPEEDVPEVSGWLMRWRAQYIVLHCSDSNWGDVEVIRGWHTAPPRNWRDIGYAEVILNGHRKPKSQYVEAVDGVVEVGRNVDDDMWIDEMEAGAHALG</sequence>
<name>A0A0F9JJF6_9ZZZZ</name>
<dbReference type="AlphaFoldDB" id="A0A0F9JJF6"/>
<proteinExistence type="predicted"/>
<dbReference type="SUPFAM" id="SSF55846">
    <property type="entry name" value="N-acetylmuramoyl-L-alanine amidase-like"/>
    <property type="match status" value="1"/>
</dbReference>
<evidence type="ECO:0008006" key="2">
    <source>
        <dbReference type="Google" id="ProtNLM"/>
    </source>
</evidence>
<reference evidence="1" key="1">
    <citation type="journal article" date="2015" name="Nature">
        <title>Complex archaea that bridge the gap between prokaryotes and eukaryotes.</title>
        <authorList>
            <person name="Spang A."/>
            <person name="Saw J.H."/>
            <person name="Jorgensen S.L."/>
            <person name="Zaremba-Niedzwiedzka K."/>
            <person name="Martijn J."/>
            <person name="Lind A.E."/>
            <person name="van Eijk R."/>
            <person name="Schleper C."/>
            <person name="Guy L."/>
            <person name="Ettema T.J."/>
        </authorList>
    </citation>
    <scope>NUCLEOTIDE SEQUENCE</scope>
</reference>
<protein>
    <recommendedName>
        <fullName evidence="2">N-acetylmuramoyl-L-alanine amidase domain-containing protein</fullName>
    </recommendedName>
</protein>
<dbReference type="EMBL" id="LAZR01016121">
    <property type="protein sequence ID" value="KKM05881.1"/>
    <property type="molecule type" value="Genomic_DNA"/>
</dbReference>
<dbReference type="InterPro" id="IPR036505">
    <property type="entry name" value="Amidase/PGRP_sf"/>
</dbReference>
<dbReference type="GO" id="GO:0009253">
    <property type="term" value="P:peptidoglycan catabolic process"/>
    <property type="evidence" value="ECO:0007669"/>
    <property type="project" value="InterPro"/>
</dbReference>
<gene>
    <name evidence="1" type="ORF">LCGC14_1749620</name>
</gene>
<accession>A0A0F9JJF6</accession>
<dbReference type="GO" id="GO:0008745">
    <property type="term" value="F:N-acetylmuramoyl-L-alanine amidase activity"/>
    <property type="evidence" value="ECO:0007669"/>
    <property type="project" value="InterPro"/>
</dbReference>